<dbReference type="Pfam" id="PF14527">
    <property type="entry name" value="LAGLIDADG_WhiA"/>
    <property type="match status" value="1"/>
</dbReference>
<dbReference type="SUPFAM" id="SSF55608">
    <property type="entry name" value="Homing endonucleases"/>
    <property type="match status" value="1"/>
</dbReference>
<proteinExistence type="inferred from homology"/>
<evidence type="ECO:0000313" key="9">
    <source>
        <dbReference type="Proteomes" id="UP000289841"/>
    </source>
</evidence>
<keyword evidence="3 4" id="KW-0131">Cell cycle</keyword>
<dbReference type="InterPro" id="IPR018478">
    <property type="entry name" value="Sporu_reg_WhiA_N_dom"/>
</dbReference>
<evidence type="ECO:0000313" key="8">
    <source>
        <dbReference type="EMBL" id="VEU79571.1"/>
    </source>
</evidence>
<name>A0A449BB71_HAPAX</name>
<feature type="domain" description="Sporulation regulator WhiA C-terminal" evidence="5">
    <location>
        <begin position="216"/>
        <end position="303"/>
    </location>
</feature>
<evidence type="ECO:0000256" key="3">
    <source>
        <dbReference type="ARBA" id="ARBA00023306"/>
    </source>
</evidence>
<protein>
    <recommendedName>
        <fullName evidence="4">Probable cell division protein WhiA</fullName>
    </recommendedName>
</protein>
<dbReference type="PANTHER" id="PTHR37307">
    <property type="entry name" value="CELL DIVISION PROTEIN WHIA-RELATED"/>
    <property type="match status" value="1"/>
</dbReference>
<keyword evidence="1 4" id="KW-0132">Cell division</keyword>
<dbReference type="Proteomes" id="UP000289841">
    <property type="component" value="Chromosome"/>
</dbReference>
<dbReference type="InterPro" id="IPR023054">
    <property type="entry name" value="Sporulation_regulator_WhiA_C"/>
</dbReference>
<feature type="domain" description="Sporulation transcription regulator WhiA N-terminal" evidence="6">
    <location>
        <begin position="19"/>
        <end position="99"/>
    </location>
</feature>
<sequence length="320" mass="37257">MTFAKTVKNELITIPISHTEMLAEFSAFLNLGCEFHIENSQKMIDFLTKNPTVTKRFLLLTKTLYQSETILLKKDQQMFTKKPLIILRLTTQIDKIILEHGYLEDPIENARMITNTKEEKKAFLRGAFLVTGSINDPKTAEYHLEIFSNKKEEIIFIQWLMNDFNLNARITKRRNGYIAYLKDAESISDFIQLLGATNAVFKFEDSRIKRDFNNSINRIMNCEIANEKKSVIASQEQLNDIKLINKYYIGGELDLKTTQAIDLRKKYPEANLRELTEIFEKEYGETISKSGLNHRFGKIKKIADGIREGRKKWLLELELI</sequence>
<evidence type="ECO:0000259" key="7">
    <source>
        <dbReference type="Pfam" id="PF14527"/>
    </source>
</evidence>
<accession>A0A449BB71</accession>
<dbReference type="EMBL" id="LR215048">
    <property type="protein sequence ID" value="VEU79571.1"/>
    <property type="molecule type" value="Genomic_DNA"/>
</dbReference>
<dbReference type="Pfam" id="PF02650">
    <property type="entry name" value="HTH_WhiA"/>
    <property type="match status" value="1"/>
</dbReference>
<reference evidence="8 9" key="1">
    <citation type="submission" date="2019-01" db="EMBL/GenBank/DDBJ databases">
        <authorList>
            <consortium name="Pathogen Informatics"/>
        </authorList>
    </citation>
    <scope>NUCLEOTIDE SEQUENCE [LARGE SCALE GENOMIC DNA]</scope>
    <source>
        <strain evidence="8 9">NCTC10138</strain>
    </source>
</reference>
<feature type="domain" description="WhiA LAGLIDADG-like" evidence="7">
    <location>
        <begin position="121"/>
        <end position="213"/>
    </location>
</feature>
<evidence type="ECO:0000256" key="1">
    <source>
        <dbReference type="ARBA" id="ARBA00022618"/>
    </source>
</evidence>
<keyword evidence="9" id="KW-1185">Reference proteome</keyword>
<dbReference type="GO" id="GO:0051301">
    <property type="term" value="P:cell division"/>
    <property type="evidence" value="ECO:0007669"/>
    <property type="project" value="UniProtKB-UniRule"/>
</dbReference>
<evidence type="ECO:0000259" key="6">
    <source>
        <dbReference type="Pfam" id="PF10298"/>
    </source>
</evidence>
<evidence type="ECO:0000256" key="4">
    <source>
        <dbReference type="HAMAP-Rule" id="MF_01420"/>
    </source>
</evidence>
<comment type="similarity">
    <text evidence="4">Belongs to the WhiA family.</text>
</comment>
<dbReference type="OrthoDB" id="401278at2"/>
<dbReference type="InterPro" id="IPR039518">
    <property type="entry name" value="WhiA_LAGLIDADG_dom"/>
</dbReference>
<dbReference type="KEGG" id="aaxa:NCTC10138_00028"/>
<evidence type="ECO:0000256" key="2">
    <source>
        <dbReference type="ARBA" id="ARBA00023125"/>
    </source>
</evidence>
<gene>
    <name evidence="4" type="primary">whiA</name>
    <name evidence="8" type="ORF">NCTC10138_00028</name>
</gene>
<dbReference type="AlphaFoldDB" id="A0A449BB71"/>
<dbReference type="GO" id="GO:0003677">
    <property type="term" value="F:DNA binding"/>
    <property type="evidence" value="ECO:0007669"/>
    <property type="project" value="UniProtKB-UniRule"/>
</dbReference>
<dbReference type="STRING" id="1278311.GCA_000428705_01036"/>
<organism evidence="8 9">
    <name type="scientific">Haploplasma axanthum</name>
    <name type="common">Acholeplasma axanthum</name>
    <dbReference type="NCBI Taxonomy" id="29552"/>
    <lineage>
        <taxon>Bacteria</taxon>
        <taxon>Bacillati</taxon>
        <taxon>Mycoplasmatota</taxon>
        <taxon>Mollicutes</taxon>
        <taxon>Acholeplasmatales</taxon>
        <taxon>Acholeplasmataceae</taxon>
        <taxon>Haploplasma</taxon>
    </lineage>
</organism>
<comment type="function">
    <text evidence="4">Involved in cell division and chromosome segregation.</text>
</comment>
<dbReference type="PANTHER" id="PTHR37307:SF1">
    <property type="entry name" value="CELL DIVISION PROTEIN WHIA-RELATED"/>
    <property type="match status" value="1"/>
</dbReference>
<dbReference type="Gene3D" id="3.10.28.10">
    <property type="entry name" value="Homing endonucleases"/>
    <property type="match status" value="1"/>
</dbReference>
<dbReference type="InterPro" id="IPR003802">
    <property type="entry name" value="Sporulation_regulator_WhiA"/>
</dbReference>
<dbReference type="InterPro" id="IPR027434">
    <property type="entry name" value="Homing_endonucl"/>
</dbReference>
<dbReference type="Pfam" id="PF10298">
    <property type="entry name" value="WhiA_N"/>
    <property type="match status" value="1"/>
</dbReference>
<dbReference type="HAMAP" id="MF_01420">
    <property type="entry name" value="HTH_type_WhiA"/>
    <property type="match status" value="1"/>
</dbReference>
<dbReference type="GO" id="GO:0043937">
    <property type="term" value="P:regulation of sporulation"/>
    <property type="evidence" value="ECO:0007669"/>
    <property type="project" value="InterPro"/>
</dbReference>
<dbReference type="NCBIfam" id="TIGR00647">
    <property type="entry name" value="DNA_bind_WhiA"/>
    <property type="match status" value="1"/>
</dbReference>
<evidence type="ECO:0000259" key="5">
    <source>
        <dbReference type="Pfam" id="PF02650"/>
    </source>
</evidence>
<keyword evidence="2 4" id="KW-0238">DNA-binding</keyword>